<protein>
    <submittedName>
        <fullName evidence="2">Uncharacterized protein</fullName>
    </submittedName>
</protein>
<dbReference type="OrthoDB" id="749061at2"/>
<reference evidence="3" key="1">
    <citation type="submission" date="2016-10" db="EMBL/GenBank/DDBJ databases">
        <authorList>
            <person name="Varghese N."/>
            <person name="Submissions S."/>
        </authorList>
    </citation>
    <scope>NUCLEOTIDE SEQUENCE [LARGE SCALE GENOMIC DNA]</scope>
    <source>
        <strain evidence="3">SUR2</strain>
    </source>
</reference>
<feature type="compositionally biased region" description="Polar residues" evidence="1">
    <location>
        <begin position="1"/>
        <end position="19"/>
    </location>
</feature>
<dbReference type="RefSeq" id="WP_072412116.1">
    <property type="nucleotide sequence ID" value="NZ_FPKW01000018.1"/>
</dbReference>
<gene>
    <name evidence="2" type="ORF">SAMN05216324_11885</name>
</gene>
<sequence>MESKNQSTNSKTAKSSPSETGHAKNAANFQSLISFCIGFGATYNPIKDSLKVTSLQDLLLNVQNKLGNTKAKKTGFDNATNNRKNAFTDVRSLSTKIVNAYAVSGADQLGINNIKSVNRKIQGAPSKKSTAQAKDQEPETKQISNSQQSYDKMVDHFSGIIEILTQNPSYSPNENDLKIAALQEKLLDMKTKNAELIDSYTQYSNAMLERNQIMYNPLSGLLQTAKEVKLYVKSVFGASSPQYKQISGIEFKVRKGD</sequence>
<keyword evidence="3" id="KW-1185">Reference proteome</keyword>
<dbReference type="Proteomes" id="UP000182034">
    <property type="component" value="Unassembled WGS sequence"/>
</dbReference>
<accession>A0A1K2IVG6</accession>
<dbReference type="EMBL" id="FPKW01000018">
    <property type="protein sequence ID" value="SFZ96359.1"/>
    <property type="molecule type" value="Genomic_DNA"/>
</dbReference>
<proteinExistence type="predicted"/>
<evidence type="ECO:0000256" key="1">
    <source>
        <dbReference type="SAM" id="MobiDB-lite"/>
    </source>
</evidence>
<name>A0A1K2IVG6_9FLAO</name>
<dbReference type="AlphaFoldDB" id="A0A1K2IVG6"/>
<evidence type="ECO:0000313" key="2">
    <source>
        <dbReference type="EMBL" id="SFZ96359.1"/>
    </source>
</evidence>
<evidence type="ECO:0000313" key="3">
    <source>
        <dbReference type="Proteomes" id="UP000182034"/>
    </source>
</evidence>
<feature type="region of interest" description="Disordered" evidence="1">
    <location>
        <begin position="120"/>
        <end position="148"/>
    </location>
</feature>
<organism evidence="2 3">
    <name type="scientific">Chryseobacterium limigenitum</name>
    <dbReference type="NCBI Taxonomy" id="1612149"/>
    <lineage>
        <taxon>Bacteria</taxon>
        <taxon>Pseudomonadati</taxon>
        <taxon>Bacteroidota</taxon>
        <taxon>Flavobacteriia</taxon>
        <taxon>Flavobacteriales</taxon>
        <taxon>Weeksellaceae</taxon>
        <taxon>Chryseobacterium group</taxon>
        <taxon>Chryseobacterium</taxon>
    </lineage>
</organism>
<feature type="region of interest" description="Disordered" evidence="1">
    <location>
        <begin position="1"/>
        <end position="22"/>
    </location>
</feature>